<organism evidence="1 2">
    <name type="scientific">Entomospira entomophila</name>
    <dbReference type="NCBI Taxonomy" id="2719988"/>
    <lineage>
        <taxon>Bacteria</taxon>
        <taxon>Pseudomonadati</taxon>
        <taxon>Spirochaetota</taxon>
        <taxon>Spirochaetia</taxon>
        <taxon>Spirochaetales</taxon>
        <taxon>Spirochaetaceae</taxon>
        <taxon>Entomospira</taxon>
    </lineage>
</organism>
<evidence type="ECO:0000313" key="2">
    <source>
        <dbReference type="Proteomes" id="UP000711995"/>
    </source>
</evidence>
<dbReference type="EMBL" id="JAATLJ010000001">
    <property type="protein sequence ID" value="NIZ40753.1"/>
    <property type="molecule type" value="Genomic_DNA"/>
</dbReference>
<reference evidence="1 2" key="1">
    <citation type="submission" date="2020-03" db="EMBL/GenBank/DDBJ databases">
        <title>Spirochaetal bacteria isolated from arthropods constitute a novel genus Entomospira genus novum within the order Spirochaetales.</title>
        <authorList>
            <person name="Grana-Miraglia L."/>
            <person name="Sikutova S."/>
            <person name="Fingerle V."/>
            <person name="Sing A."/>
            <person name="Castillo-Ramirez S."/>
            <person name="Margos G."/>
            <person name="Rudolf I."/>
        </authorList>
    </citation>
    <scope>NUCLEOTIDE SEQUENCE [LARGE SCALE GENOMIC DNA]</scope>
    <source>
        <strain evidence="1 2">BR193</strain>
    </source>
</reference>
<accession>A0A968KRH3</accession>
<dbReference type="RefSeq" id="WP_167700336.1">
    <property type="nucleotide sequence ID" value="NZ_CP118174.1"/>
</dbReference>
<protein>
    <submittedName>
        <fullName evidence="1">Uncharacterized protein</fullName>
    </submittedName>
</protein>
<sequence length="119" mass="13907">MNEELLASLIPQSDYAIYLLWGSLDVEYATMQLHDVPSYVVPNRSHHFDLNYLPDHVTWIDDTEIFALYWSHAFGSLEKAYTPFEQMLYALFIANPSASYTLYVNDIHATPMIAYYFIR</sequence>
<proteinExistence type="predicted"/>
<comment type="caution">
    <text evidence="1">The sequence shown here is derived from an EMBL/GenBank/DDBJ whole genome shotgun (WGS) entry which is preliminary data.</text>
</comment>
<gene>
    <name evidence="1" type="ORF">HCT14_04425</name>
</gene>
<dbReference type="Proteomes" id="UP000711995">
    <property type="component" value="Unassembled WGS sequence"/>
</dbReference>
<dbReference type="AlphaFoldDB" id="A0A968KRH3"/>
<evidence type="ECO:0000313" key="1">
    <source>
        <dbReference type="EMBL" id="NIZ40753.1"/>
    </source>
</evidence>
<keyword evidence="2" id="KW-1185">Reference proteome</keyword>
<name>A0A968KRH3_9SPIO</name>